<dbReference type="InterPro" id="IPR032821">
    <property type="entry name" value="PKS_assoc"/>
</dbReference>
<dbReference type="SUPFAM" id="SSF52151">
    <property type="entry name" value="FabD/lysophospholipase-like"/>
    <property type="match status" value="1"/>
</dbReference>
<comment type="similarity">
    <text evidence="5">In the C-terminal section; belongs to the NRP synthetase family.</text>
</comment>
<dbReference type="SUPFAM" id="SSF55048">
    <property type="entry name" value="Probable ACP-binding domain of malonyl-CoA ACP transacylase"/>
    <property type="match status" value="1"/>
</dbReference>
<keyword evidence="3" id="KW-0597">Phosphoprotein</keyword>
<dbReference type="Pfam" id="PF16197">
    <property type="entry name" value="KAsynt_C_assoc"/>
    <property type="match status" value="1"/>
</dbReference>
<dbReference type="Gene3D" id="3.30.559.10">
    <property type="entry name" value="Chloramphenicol acetyltransferase-like domain"/>
    <property type="match status" value="2"/>
</dbReference>
<proteinExistence type="inferred from homology"/>
<dbReference type="PROSITE" id="PS00606">
    <property type="entry name" value="KS3_1"/>
    <property type="match status" value="1"/>
</dbReference>
<dbReference type="InterPro" id="IPR042099">
    <property type="entry name" value="ANL_N_sf"/>
</dbReference>
<evidence type="ECO:0000313" key="9">
    <source>
        <dbReference type="EMBL" id="MFD1323316.1"/>
    </source>
</evidence>
<dbReference type="SUPFAM" id="SSF47336">
    <property type="entry name" value="ACP-like"/>
    <property type="match status" value="3"/>
</dbReference>
<dbReference type="Pfam" id="PF00109">
    <property type="entry name" value="ketoacyl-synt"/>
    <property type="match status" value="1"/>
</dbReference>
<gene>
    <name evidence="9" type="ORF">ACFQ4H_19705</name>
</gene>
<dbReference type="Gene3D" id="3.30.300.30">
    <property type="match status" value="2"/>
</dbReference>
<evidence type="ECO:0000256" key="3">
    <source>
        <dbReference type="ARBA" id="ARBA00022553"/>
    </source>
</evidence>
<dbReference type="InterPro" id="IPR014030">
    <property type="entry name" value="Ketoacyl_synth_N"/>
</dbReference>
<dbReference type="PROSITE" id="PS50075">
    <property type="entry name" value="CARRIER"/>
    <property type="match status" value="3"/>
</dbReference>
<dbReference type="InterPro" id="IPR006162">
    <property type="entry name" value="Ppantetheine_attach_site"/>
</dbReference>
<keyword evidence="4" id="KW-0808">Transferase</keyword>
<dbReference type="InterPro" id="IPR020841">
    <property type="entry name" value="PKS_Beta-ketoAc_synthase_dom"/>
</dbReference>
<feature type="region of interest" description="Disordered" evidence="6">
    <location>
        <begin position="2113"/>
        <end position="2143"/>
    </location>
</feature>
<evidence type="ECO:0000313" key="10">
    <source>
        <dbReference type="Proteomes" id="UP001597260"/>
    </source>
</evidence>
<evidence type="ECO:0000256" key="2">
    <source>
        <dbReference type="ARBA" id="ARBA00022450"/>
    </source>
</evidence>
<dbReference type="InterPro" id="IPR036661">
    <property type="entry name" value="Luciferase-like_sf"/>
</dbReference>
<feature type="compositionally biased region" description="Low complexity" evidence="6">
    <location>
        <begin position="1753"/>
        <end position="1763"/>
    </location>
</feature>
<dbReference type="InterPro" id="IPR020806">
    <property type="entry name" value="PKS_PP-bd"/>
</dbReference>
<dbReference type="SMART" id="SM00823">
    <property type="entry name" value="PKS_PP"/>
    <property type="match status" value="3"/>
</dbReference>
<dbReference type="InterPro" id="IPR020845">
    <property type="entry name" value="AMP-binding_CS"/>
</dbReference>
<dbReference type="Pfam" id="PF00698">
    <property type="entry name" value="Acyl_transf_1"/>
    <property type="match status" value="1"/>
</dbReference>
<sequence length="3631" mass="385721">MSSVTPDRPLAVSFGGELPIDPDHPPTMPDALIRAAQRFPDSGVHLVTGTGERRFVSYPQLLARARSVLGGLHRHGVRAGQYAVLRLSDAEFFPTFWGCLLGGIVPVATGAVQSYQMDSPALRAITHTWEALGRPVVISDGADLDGLRGLPLAGAVVDVAELVTAAPEEAPQFEVDPDSVAMLQLSSGSTGTPKIIQITHRGVSEYAVGAREMLGIRPADVLLNWLPLDHVAGLMLYHLGGVFLGATSIQVATPFVLADPLRWLDLMQEYAVTHGWAPNFAYRMVADVAARSPGRTWDLRTVRRLVSGGEQCTWETFQAFLDVTAPAGVTAAVLAPAWGMSETCTGITFASLGDPRCWQRVSTGSLAGQLEWAREHEEATTFLSVGPPAPGTTLRIVDGTNRVLPEGRIGRLQVRSARVTPGYLGDPEASRAAFPEPGWLDTGDLAFMVDGQITVTGREKDVIILNGHNYPCHDVERAVAGTAGIVPGLVAACGVPDSASGTETLVVFYAPDPDAGVDRSRIERDVVAAIGQRLQLAVGAVVAVPEAQFPRTSGGKVQRALLRQRYVAEAQQTPGSPPPIGAVDRPTSATGGRAAAEVTRVAAVRQVVLDAVTDLTGRQVDPTRPFYESGMGSVQIVQLRARLESALGRDIPQPALFAHPTVDALATFLSGATESEAHFDPPVPRDRRIAIIGMAARLPGAATVDEYWANLTAGVASLHRFTSAELVDAGVPEATARDSNFVPVSGVLDDVTGFDAEFFGISAKEAELLDPQHRLFLETCHHALEDAGYAGTGDGTSPAATPRIGIFAGSGMNLYSHHTYLRNNLATASGSADPATTMGVALGNQPDFLATRVAYRLGLTGPAINVQTACSTSLVALHLAVQSLLDGDAEVALAGAVAVHVPQVTGYHHTEGSILSRSGRCRPFAADADGTVGGNGVAAVVLKPLDRALADGDTIHSVVLGTAVNNDGAGKVGFTAPAVAGQVDVVNRALRAAGVPAASIGYVEAHGTGTALGDPIEHAALAQAYPTGTRYLGSVKANIGHLDSCAGMAGLIKAVLAVRTGQIPPQVNFDRPHPAIDLTAGPFRIATALTAWPVAAMPRRAGISALGVGGTNAHVIIEEPPPPVTPPTPGASLAPGLLPLSAADPTALCQLAGAYHDRLAGQDPPGLADLVVTTGRGRRHLRHRLVALGDSPGDLATALGRYTDGAAADGAMAEGTAAGSASTEDVVTGSVPPRGAGPLAIAFPGQGGTLQPVLALAERFHPVREMLAQAAVSHHEAVGGRLYDRLRETHPNGPPTDVTQPTLVALGLGLHELWRSWGVRPSYVLGHSVGELAALAAAGALSAADAIRLAARRGGLMQQLVEPGAALAVAAERPAVDRLLGSVPDLEVAAVNGPARYVLAGPPGSVEQAARQADLLGITARRLAITRAFHTRAVETMLADYREAIAAVAIRPIQLPFVSTLDGQLHQPGWLPDADYLCRQARQAVLFDTAVRRLADTDVQLVLEAGPDTALTRMSRAVAPASVWVPAQPFGHQPVAGIWRATATLYCSGVAVDWSALAAGSGGRRVPLPKYPFQRRRHWIAGPTGAAAPQLTEGDVAVAGVLEGVCAMTAARLGVTASDIAPDESFFGLGADSLLLLTMSREVEREFGVRIPVRELFGDLGTPRRLAEAITLAAGAGSTPIASQPATSVVATPPATSVVSAPPAVDVSPAISEIVHRQLDLMRQQLELLGGTAPVPPFPATTPASPPVPTTTPPVASAEATPSSPTADFSLYFFGDYPASADQDRYGLILDAAEYADTHGLHAVWIPERHFHSFGGIFPNPSVLAAAIASRTERIRINAGSVVLPLHHPIRVAEEWSMVDNLSRGRVGLGCAPGWHANDFVFFPDHFGRHRKVMYEHLDTVRQLWRGDAVAARSGSGEEIEVRLFPRPVQEMPPVFTAIVGNPDSYREAARRDIGVVTNLMTQDVAQLAENVALYRRTRAEHGLDPAGGRVVVLLHTYLGADAVEVRQRAFEPFCAYLRSSFSLLGQVTNSLGINIDLANTPEDDLRFLLSQAYERYCRQRALIGSPDSTRGVVEAVLDAGADEIACFVDFGLPAEAVRDGLPFIDVLRRSTPTRRRAGSAPAQPQRAPVSSSPAEPQPELAPLSPAQRRLWLVEQMHPGGPAYNEAAATSLRGPLDVAALRGALRDVVDRHAPLRTSYRIVDGQPTQVVHQRVPVDCPVVDRTGWDEQDAVRQALAEESRRRFDLAEGPVFALRLLRFSDTHHVLVTAFHHLASDGHSYAIFTRDVSACYRARVAGIPPALPQLPVTYPELSRTRLPDEAQRAADLRYWRKRLEPAPPRLVLPSDLPRPAVPSAAGRSVFEVIPAELTDRIRQFSRSARVTVFTTLLTAFAVMASRFSGQRDFVIGTGVASRDERSADLVGFFVDTVPLRLDLHGDPTFTELAVRVQRDAADSYPHTGLPFDDLVRTLAPEREAGRHPFFDVAIEYESGGAFAFDLPGITATPLQQGLDKAPVDLMVYLSHERQIRCHVEFRTDVFDETTVRRFLDHFHRVLDRATEDATSPLSRLTAEVDQPGDGLRGPATADSGELLHDLFLGQAARTPEAVAVVAGDIRWSYRELRDRVDGLARMIAATGAGPGDVVAVLLPRRPELVAAQLGVLMAGAAFLPLDPSHPTGRLATLLTDSAARLVVTTAGVDLPSDVPRLLVEDAPATPRDALSAADALPTTDTLPVLRPTPEQAAWCVYTSGSTGRPKGVLVSHRAAVNAVGWHVRALDLSTSDVVGHALALGFDANLSEIHPALAAGASVQMAPEETRADPAALTTWWARQAITVAFLPAPLAEVVFALPATPDSRLRVLVVGGSVLRRRPPADFPARVLNVYGPTENAIVTTAGPVAPASADAVTNPDTACGDRDVIDIGRPIDNVRLYVLDRSGHPVPPGAAGELHVAGRSLAIGYLGRDEETATAFVADPFVTDPLAAVGARMYRTGDRVRLRGDGTVEFLGRVDDQVKIAGHRIEPAEVEAALLRLPGVRQAVVVARYDQHAEPYLVGYVVPADFDGDATAQRPDPLVAELSRALPPYLVPRSWVFLAELPLGGTGKVDTAALPAPSANQDVTAGSADDSDSLSELERLIHDAWCAELGVDRVPLDRTFFEAGGHSLASVRLANRLATLLDTEFPVYRVLQAPGIRAMAAALAADRPAPSSNDRRIEDEAPATYQQEQMWWRQRHVPDPPSVHIALRVDLTGRLSVPALTEALDTLVRRHPALRTRLVERAGGLVQQVVAHRPVRLAVSDVARQDVGAWAVTAGREPFVDDDPPLLRAALARVAPDRWSLLVVIHHLVADGWSVLRLLTELAETYPAALAGRAADLPPLEASYADYARSQRGTTVDEGVRKYWRDQLAGAPTGLTLPGDRPGPARSRAGAEFPFAVPAPTAGRVAELARAAGTTVFPVVASAYAVLLSRLTGSDDIVLACPYAHRAGRAYETVVGLFSSPMHIRLRPAASASFADLVAATDATIRDAVRHQPAPVALVYRELDPDWRPGTLPPVGTALFAWNPGTPELNLPGLVTHVVDQPLACARRDFAMMLRPVEDGLLGAVEYATDRYDERTVAGWCDRFVRILDAASADPHRPVDTY</sequence>
<dbReference type="InterPro" id="IPR016035">
    <property type="entry name" value="Acyl_Trfase/lysoPLipase"/>
</dbReference>
<dbReference type="Gene3D" id="3.20.20.30">
    <property type="entry name" value="Luciferase-like domain"/>
    <property type="match status" value="1"/>
</dbReference>
<dbReference type="Pfam" id="PF00296">
    <property type="entry name" value="Bac_luciferase"/>
    <property type="match status" value="1"/>
</dbReference>
<dbReference type="InterPro" id="IPR011251">
    <property type="entry name" value="Luciferase-like_dom"/>
</dbReference>
<dbReference type="InterPro" id="IPR009081">
    <property type="entry name" value="PP-bd_ACP"/>
</dbReference>
<feature type="region of interest" description="Disordered" evidence="6">
    <location>
        <begin position="1733"/>
        <end position="1763"/>
    </location>
</feature>
<dbReference type="PROSITE" id="PS00012">
    <property type="entry name" value="PHOSPHOPANTETHEINE"/>
    <property type="match status" value="2"/>
</dbReference>
<dbReference type="InterPro" id="IPR045851">
    <property type="entry name" value="AMP-bd_C_sf"/>
</dbReference>
<dbReference type="SUPFAM" id="SSF52777">
    <property type="entry name" value="CoA-dependent acyltransferases"/>
    <property type="match status" value="4"/>
</dbReference>
<evidence type="ECO:0000259" key="8">
    <source>
        <dbReference type="PROSITE" id="PS52004"/>
    </source>
</evidence>
<dbReference type="PROSITE" id="PS00455">
    <property type="entry name" value="AMP_BINDING"/>
    <property type="match status" value="1"/>
</dbReference>
<dbReference type="CDD" id="cd00833">
    <property type="entry name" value="PKS"/>
    <property type="match status" value="1"/>
</dbReference>
<dbReference type="Gene3D" id="3.40.366.10">
    <property type="entry name" value="Malonyl-Coenzyme A Acyl Carrier Protein, domain 2"/>
    <property type="match status" value="1"/>
</dbReference>
<dbReference type="Gene3D" id="3.30.559.30">
    <property type="entry name" value="Nonribosomal peptide synthetase, condensation domain"/>
    <property type="match status" value="2"/>
</dbReference>
<dbReference type="Pfam" id="PF00668">
    <property type="entry name" value="Condensation"/>
    <property type="match status" value="2"/>
</dbReference>
<evidence type="ECO:0000256" key="5">
    <source>
        <dbReference type="ARBA" id="ARBA00029443"/>
    </source>
</evidence>
<reference evidence="10" key="1">
    <citation type="journal article" date="2019" name="Int. J. Syst. Evol. Microbiol.">
        <title>The Global Catalogue of Microorganisms (GCM) 10K type strain sequencing project: providing services to taxonomists for standard genome sequencing and annotation.</title>
        <authorList>
            <consortium name="The Broad Institute Genomics Platform"/>
            <consortium name="The Broad Institute Genome Sequencing Center for Infectious Disease"/>
            <person name="Wu L."/>
            <person name="Ma J."/>
        </authorList>
    </citation>
    <scope>NUCLEOTIDE SEQUENCE [LARGE SCALE GENOMIC DNA]</scope>
    <source>
        <strain evidence="10">JCM 31037</strain>
    </source>
</reference>
<dbReference type="InterPro" id="IPR010071">
    <property type="entry name" value="AA_adenyl_dom"/>
</dbReference>
<dbReference type="InterPro" id="IPR001242">
    <property type="entry name" value="Condensation_dom"/>
</dbReference>
<dbReference type="SUPFAM" id="SSF53901">
    <property type="entry name" value="Thiolase-like"/>
    <property type="match status" value="1"/>
</dbReference>
<dbReference type="Gene3D" id="3.30.70.3290">
    <property type="match status" value="1"/>
</dbReference>
<feature type="domain" description="Ketosynthase family 3 (KS3)" evidence="8">
    <location>
        <begin position="686"/>
        <end position="1119"/>
    </location>
</feature>
<organism evidence="9 10">
    <name type="scientific">Micromonospora sonneratiae</name>
    <dbReference type="NCBI Taxonomy" id="1184706"/>
    <lineage>
        <taxon>Bacteria</taxon>
        <taxon>Bacillati</taxon>
        <taxon>Actinomycetota</taxon>
        <taxon>Actinomycetes</taxon>
        <taxon>Micromonosporales</taxon>
        <taxon>Micromonosporaceae</taxon>
        <taxon>Micromonospora</taxon>
    </lineage>
</organism>
<evidence type="ECO:0000256" key="4">
    <source>
        <dbReference type="ARBA" id="ARBA00022679"/>
    </source>
</evidence>
<dbReference type="RefSeq" id="WP_377572465.1">
    <property type="nucleotide sequence ID" value="NZ_JBHTMP010000030.1"/>
</dbReference>
<dbReference type="Pfam" id="PF02801">
    <property type="entry name" value="Ketoacyl-synt_C"/>
    <property type="match status" value="1"/>
</dbReference>
<dbReference type="PANTHER" id="PTHR45527:SF1">
    <property type="entry name" value="FATTY ACID SYNTHASE"/>
    <property type="match status" value="1"/>
</dbReference>
<feature type="domain" description="Carrier" evidence="7">
    <location>
        <begin position="595"/>
        <end position="673"/>
    </location>
</feature>
<dbReference type="InterPro" id="IPR001227">
    <property type="entry name" value="Ac_transferase_dom_sf"/>
</dbReference>
<dbReference type="InterPro" id="IPR023213">
    <property type="entry name" value="CAT-like_dom_sf"/>
</dbReference>
<dbReference type="NCBIfam" id="TIGR04020">
    <property type="entry name" value="seco_metab_LLM"/>
    <property type="match status" value="1"/>
</dbReference>
<dbReference type="InterPro" id="IPR000873">
    <property type="entry name" value="AMP-dep_synth/lig_dom"/>
</dbReference>
<dbReference type="InterPro" id="IPR016039">
    <property type="entry name" value="Thiolase-like"/>
</dbReference>
<dbReference type="SMART" id="SM00827">
    <property type="entry name" value="PKS_AT"/>
    <property type="match status" value="1"/>
</dbReference>
<keyword evidence="10" id="KW-1185">Reference proteome</keyword>
<feature type="domain" description="Carrier" evidence="7">
    <location>
        <begin position="1599"/>
        <end position="1674"/>
    </location>
</feature>
<dbReference type="InterPro" id="IPR025110">
    <property type="entry name" value="AMP-bd_C"/>
</dbReference>
<dbReference type="InterPro" id="IPR036736">
    <property type="entry name" value="ACP-like_sf"/>
</dbReference>
<keyword evidence="2" id="KW-0596">Phosphopantetheine</keyword>
<evidence type="ECO:0000256" key="1">
    <source>
        <dbReference type="ARBA" id="ARBA00001957"/>
    </source>
</evidence>
<dbReference type="Pfam" id="PF00550">
    <property type="entry name" value="PP-binding"/>
    <property type="match status" value="3"/>
</dbReference>
<dbReference type="SUPFAM" id="SSF56801">
    <property type="entry name" value="Acetyl-CoA synthetase-like"/>
    <property type="match status" value="2"/>
</dbReference>
<feature type="domain" description="Carrier" evidence="7">
    <location>
        <begin position="3121"/>
        <end position="3196"/>
    </location>
</feature>
<dbReference type="CDD" id="cd19531">
    <property type="entry name" value="LCL_NRPS-like"/>
    <property type="match status" value="2"/>
</dbReference>
<dbReference type="Gene3D" id="1.10.1200.10">
    <property type="entry name" value="ACP-like"/>
    <property type="match status" value="3"/>
</dbReference>
<dbReference type="NCBIfam" id="TIGR01733">
    <property type="entry name" value="AA-adenyl-dom"/>
    <property type="match status" value="1"/>
</dbReference>
<dbReference type="CDD" id="cd05930">
    <property type="entry name" value="A_NRPS"/>
    <property type="match status" value="1"/>
</dbReference>
<dbReference type="EMBL" id="JBHTMP010000030">
    <property type="protein sequence ID" value="MFD1323316.1"/>
    <property type="molecule type" value="Genomic_DNA"/>
</dbReference>
<dbReference type="Pfam" id="PF00501">
    <property type="entry name" value="AMP-binding"/>
    <property type="match status" value="2"/>
</dbReference>
<accession>A0ABW3YIR0</accession>
<comment type="cofactor">
    <cofactor evidence="1">
        <name>pantetheine 4'-phosphate</name>
        <dbReference type="ChEBI" id="CHEBI:47942"/>
    </cofactor>
</comment>
<protein>
    <submittedName>
        <fullName evidence="9">Amino acid adenylation domain-containing protein</fullName>
    </submittedName>
</protein>
<dbReference type="PROSITE" id="PS52004">
    <property type="entry name" value="KS3_2"/>
    <property type="match status" value="1"/>
</dbReference>
<name>A0ABW3YIR0_9ACTN</name>
<dbReference type="SUPFAM" id="SSF51679">
    <property type="entry name" value="Bacterial luciferase-like"/>
    <property type="match status" value="1"/>
</dbReference>
<dbReference type="Gene3D" id="3.40.47.10">
    <property type="match status" value="1"/>
</dbReference>
<dbReference type="Proteomes" id="UP001597260">
    <property type="component" value="Unassembled WGS sequence"/>
</dbReference>
<dbReference type="Gene3D" id="3.40.50.12780">
    <property type="entry name" value="N-terminal domain of ligase-like"/>
    <property type="match status" value="2"/>
</dbReference>
<dbReference type="InterPro" id="IPR014043">
    <property type="entry name" value="Acyl_transferase_dom"/>
</dbReference>
<dbReference type="PANTHER" id="PTHR45527">
    <property type="entry name" value="NONRIBOSOMAL PEPTIDE SYNTHETASE"/>
    <property type="match status" value="1"/>
</dbReference>
<comment type="caution">
    <text evidence="9">The sequence shown here is derived from an EMBL/GenBank/DDBJ whole genome shotgun (WGS) entry which is preliminary data.</text>
</comment>
<feature type="compositionally biased region" description="Pro residues" evidence="6">
    <location>
        <begin position="1734"/>
        <end position="1752"/>
    </location>
</feature>
<dbReference type="SMART" id="SM00825">
    <property type="entry name" value="PKS_KS"/>
    <property type="match status" value="1"/>
</dbReference>
<dbReference type="InterPro" id="IPR024011">
    <property type="entry name" value="Biosynth_lucif-like_mOase_dom"/>
</dbReference>
<dbReference type="InterPro" id="IPR016036">
    <property type="entry name" value="Malonyl_transacylase_ACP-bd"/>
</dbReference>
<dbReference type="InterPro" id="IPR014031">
    <property type="entry name" value="Ketoacyl_synth_C"/>
</dbReference>
<evidence type="ECO:0000259" key="7">
    <source>
        <dbReference type="PROSITE" id="PS50075"/>
    </source>
</evidence>
<evidence type="ECO:0000256" key="6">
    <source>
        <dbReference type="SAM" id="MobiDB-lite"/>
    </source>
</evidence>
<dbReference type="InterPro" id="IPR018201">
    <property type="entry name" value="Ketoacyl_synth_AS"/>
</dbReference>
<dbReference type="Pfam" id="PF13193">
    <property type="entry name" value="AMP-binding_C"/>
    <property type="match status" value="1"/>
</dbReference>